<dbReference type="Pfam" id="PF00052">
    <property type="entry name" value="Laminin_B"/>
    <property type="match status" value="1"/>
</dbReference>
<dbReference type="Gene3D" id="2.10.25.10">
    <property type="entry name" value="Laminin"/>
    <property type="match status" value="4"/>
</dbReference>
<dbReference type="GO" id="GO:0007411">
    <property type="term" value="P:axon guidance"/>
    <property type="evidence" value="ECO:0007669"/>
    <property type="project" value="TreeGrafter"/>
</dbReference>
<dbReference type="PROSITE" id="PS51115">
    <property type="entry name" value="LAMININ_IVA"/>
    <property type="match status" value="1"/>
</dbReference>
<evidence type="ECO:0000256" key="2">
    <source>
        <dbReference type="ARBA" id="ARBA00022737"/>
    </source>
</evidence>
<feature type="coiled-coil region" evidence="7">
    <location>
        <begin position="888"/>
        <end position="915"/>
    </location>
</feature>
<feature type="disulfide bond" evidence="6">
    <location>
        <begin position="155"/>
        <end position="164"/>
    </location>
</feature>
<reference evidence="10" key="1">
    <citation type="submission" date="2025-08" db="UniProtKB">
        <authorList>
            <consortium name="Ensembl"/>
        </authorList>
    </citation>
    <scope>IDENTIFICATION</scope>
</reference>
<dbReference type="Pfam" id="PF24973">
    <property type="entry name" value="EGF_LMN_ATRN"/>
    <property type="match status" value="1"/>
</dbReference>
<evidence type="ECO:0000259" key="8">
    <source>
        <dbReference type="PROSITE" id="PS50027"/>
    </source>
</evidence>
<keyword evidence="2" id="KW-0677">Repeat</keyword>
<dbReference type="PANTHER" id="PTHR10574">
    <property type="entry name" value="NETRIN/LAMININ-RELATED"/>
    <property type="match status" value="1"/>
</dbReference>
<dbReference type="PANTHER" id="PTHR10574:SF313">
    <property type="entry name" value="LAMININ SUBUNIT GAMMA-2"/>
    <property type="match status" value="1"/>
</dbReference>
<dbReference type="Ensembl" id="ENSVKKT00000006715.1">
    <property type="protein sequence ID" value="ENSVKKP00000006540.1"/>
    <property type="gene ID" value="ENSVKKG00000004745.1"/>
</dbReference>
<evidence type="ECO:0000313" key="11">
    <source>
        <dbReference type="Proteomes" id="UP000694545"/>
    </source>
</evidence>
<feature type="disulfide bond" evidence="6">
    <location>
        <begin position="100"/>
        <end position="109"/>
    </location>
</feature>
<feature type="coiled-coil region" evidence="7">
    <location>
        <begin position="985"/>
        <end position="1019"/>
    </location>
</feature>
<dbReference type="GO" id="GO:0009887">
    <property type="term" value="P:animal organ morphogenesis"/>
    <property type="evidence" value="ECO:0007669"/>
    <property type="project" value="TreeGrafter"/>
</dbReference>
<evidence type="ECO:0000256" key="3">
    <source>
        <dbReference type="ARBA" id="ARBA00023157"/>
    </source>
</evidence>
<sequence length="1182" mass="129635">MSRAEPAGAGGQTRWPGRPLLTLCDCNGKSSQCMWDLQLLRETGNGYRCLNCADHTEGANCERCKEGFFRRHPRERCMPCRCDPTGSAGVQCDVHGRCRCKRGVTGDKCERCQDGFQSFSEAGCSPLFPQRLLLSRCDCNPAGSTGQCVSRRCVCKAAAAGDRCDSCKQGYYNLDAGNPEGCSRCFCYGHSSTCSSAENYSIHKISSTFQQGDEGWQAQGNGSPLQLQWSPHHKEIYVATRQKDPIYFVAPARFLGKQQLSYGQMLFFNYRVNKPGRRPSQQDVVLEGAGFRVTSPLMPNGKVLPCQARKTYTFRLDEHPSSNWSPRLTSTEFHQLIDNLTALRIRATYGDSTGYLSNVILVSAQPGAGPMAPWVEQCECPSGYQGQFCQRCAPGYRRENSAGRGALGDCIPCNCQGGGTCDPDTGDCYSGDENRELRSTACPSGFYSLPWDPQSCRPCPCQSGYGCTVLPGTHEVVCDSCPLGTSGPRCELCADGYFGDPLGERGLTQPCQACRCSTDDPNASEVCNPLTGKCQCKAGFFGDPSSPDPAEKCRACNCNSVGSEPLQCRSDGSCICKPGFEGPSCEHNRCPACYSQVKAQVDQYLQQLRGLEALIQQAQFTGEQVENAELERKMSEVEEMLQQVLREARSLQASDRSLGSRGSKLKAQELAYQGHLDEIRETARRLQSLGSQYQSQVQDTRRFLERVRLDLKQSQARLEGQASTISHVLSCSPDKGGDDLAKCLLMIYHAGQTHPKSPRFVKSWHAWISWPEIATREPKIGFILQCPHSSITGGGGRWGDISIKEVSHNFRLKGCLPICRYEEAKLLSSELEADANRAASSADGAYQGSQSLLLSLAQLSKIDTALFQVRFKEARQLQQKADSLTGLVEMHMAEYKQLQSSLANWEEEMKGLLQKGQNDKASAQLLSRANLAKTSAQQALSAGNATLADVDGILKSLREFTLQVGDKQEEATEAMQRLPLISNMVAGANEKTRRAEAALDAATAEAQAARRLAGEAKEMAQGINQDVGRLALEANRSADGVLALERGIASLRQEAKGKEDALYRKTLELDAEATRAAAGGAGSVVQEMLRALEDLLRMMDQPEAVDEHGVNLLEMDLRRARARHSQLKELLLQLEGTASQQKRRIQTLEQSIHEILADIKNLEGIRDNLPPKCYNIQPIETP</sequence>
<protein>
    <submittedName>
        <fullName evidence="10">Laminin subunit gamma 2</fullName>
    </submittedName>
</protein>
<dbReference type="InterPro" id="IPR050440">
    <property type="entry name" value="Laminin/Netrin_ECM"/>
</dbReference>
<dbReference type="Pfam" id="PF00053">
    <property type="entry name" value="EGF_laminin"/>
    <property type="match status" value="5"/>
</dbReference>
<dbReference type="InterPro" id="IPR000034">
    <property type="entry name" value="Laminin_IV"/>
</dbReference>
<dbReference type="GO" id="GO:0005604">
    <property type="term" value="C:basement membrane"/>
    <property type="evidence" value="ECO:0007669"/>
    <property type="project" value="TreeGrafter"/>
</dbReference>
<name>A0A8D2KTR3_VARKO</name>
<dbReference type="GO" id="GO:0009888">
    <property type="term" value="P:tissue development"/>
    <property type="evidence" value="ECO:0007669"/>
    <property type="project" value="TreeGrafter"/>
</dbReference>
<feature type="coiled-coil region" evidence="7">
    <location>
        <begin position="1110"/>
        <end position="1165"/>
    </location>
</feature>
<dbReference type="Proteomes" id="UP000694545">
    <property type="component" value="Unplaced"/>
</dbReference>
<evidence type="ECO:0000256" key="6">
    <source>
        <dbReference type="PROSITE-ProRule" id="PRU00460"/>
    </source>
</evidence>
<evidence type="ECO:0000256" key="1">
    <source>
        <dbReference type="ARBA" id="ARBA00022729"/>
    </source>
</evidence>
<keyword evidence="11" id="KW-1185">Reference proteome</keyword>
<dbReference type="SMART" id="SM00180">
    <property type="entry name" value="EGF_Lam"/>
    <property type="match status" value="6"/>
</dbReference>
<dbReference type="InterPro" id="IPR056863">
    <property type="entry name" value="LMN_ATRN_NET-like_EGF"/>
</dbReference>
<evidence type="ECO:0000256" key="4">
    <source>
        <dbReference type="ARBA" id="ARBA00023180"/>
    </source>
</evidence>
<evidence type="ECO:0000313" key="10">
    <source>
        <dbReference type="Ensembl" id="ENSVKKP00000006540.1"/>
    </source>
</evidence>
<dbReference type="SMART" id="SM00281">
    <property type="entry name" value="LamB"/>
    <property type="match status" value="1"/>
</dbReference>
<keyword evidence="5 6" id="KW-0424">Laminin EGF-like domain</keyword>
<reference evidence="10" key="2">
    <citation type="submission" date="2025-09" db="UniProtKB">
        <authorList>
            <consortium name="Ensembl"/>
        </authorList>
    </citation>
    <scope>IDENTIFICATION</scope>
</reference>
<organism evidence="10 11">
    <name type="scientific">Varanus komodoensis</name>
    <name type="common">Komodo dragon</name>
    <dbReference type="NCBI Taxonomy" id="61221"/>
    <lineage>
        <taxon>Eukaryota</taxon>
        <taxon>Metazoa</taxon>
        <taxon>Chordata</taxon>
        <taxon>Craniata</taxon>
        <taxon>Vertebrata</taxon>
        <taxon>Euteleostomi</taxon>
        <taxon>Lepidosauria</taxon>
        <taxon>Squamata</taxon>
        <taxon>Bifurcata</taxon>
        <taxon>Unidentata</taxon>
        <taxon>Episquamata</taxon>
        <taxon>Toxicofera</taxon>
        <taxon>Anguimorpha</taxon>
        <taxon>Paleoanguimorpha</taxon>
        <taxon>Varanoidea</taxon>
        <taxon>Varanidae</taxon>
        <taxon>Varanus</taxon>
    </lineage>
</organism>
<dbReference type="CDD" id="cd00055">
    <property type="entry name" value="EGF_Lam"/>
    <property type="match status" value="6"/>
</dbReference>
<keyword evidence="4" id="KW-0325">Glycoprotein</keyword>
<dbReference type="InterPro" id="IPR002049">
    <property type="entry name" value="LE_dom"/>
</dbReference>
<dbReference type="AlphaFoldDB" id="A0A8D2KTR3"/>
<dbReference type="PRINTS" id="PR00011">
    <property type="entry name" value="EGFLAMININ"/>
</dbReference>
<proteinExistence type="predicted"/>
<dbReference type="PROSITE" id="PS01248">
    <property type="entry name" value="EGF_LAM_1"/>
    <property type="match status" value="3"/>
</dbReference>
<evidence type="ECO:0000256" key="5">
    <source>
        <dbReference type="ARBA" id="ARBA00023292"/>
    </source>
</evidence>
<keyword evidence="1" id="KW-0732">Signal</keyword>
<evidence type="ECO:0000256" key="7">
    <source>
        <dbReference type="SAM" id="Coils"/>
    </source>
</evidence>
<feature type="coiled-coil region" evidence="7">
    <location>
        <begin position="594"/>
        <end position="654"/>
    </location>
</feature>
<feature type="domain" description="Laminin IV type A" evidence="9">
    <location>
        <begin position="211"/>
        <end position="377"/>
    </location>
</feature>
<feature type="domain" description="Laminin EGF-like" evidence="8">
    <location>
        <begin position="80"/>
        <end position="126"/>
    </location>
</feature>
<keyword evidence="3 6" id="KW-1015">Disulfide bond</keyword>
<dbReference type="PROSITE" id="PS50027">
    <property type="entry name" value="EGF_LAM_2"/>
    <property type="match status" value="2"/>
</dbReference>
<dbReference type="SUPFAM" id="SSF57196">
    <property type="entry name" value="EGF/Laminin"/>
    <property type="match status" value="3"/>
</dbReference>
<keyword evidence="7" id="KW-0175">Coiled coil</keyword>
<feature type="domain" description="Laminin EGF-like" evidence="8">
    <location>
        <begin position="137"/>
        <end position="184"/>
    </location>
</feature>
<comment type="caution">
    <text evidence="6">Lacks conserved residue(s) required for the propagation of feature annotation.</text>
</comment>
<dbReference type="OMA" id="ARWVQTC"/>
<feature type="disulfide bond" evidence="6">
    <location>
        <begin position="80"/>
        <end position="92"/>
    </location>
</feature>
<accession>A0A8D2KTR3</accession>
<evidence type="ECO:0000259" key="9">
    <source>
        <dbReference type="PROSITE" id="PS51115"/>
    </source>
</evidence>